<dbReference type="Gene3D" id="3.10.10.10">
    <property type="entry name" value="HIV Type 1 Reverse Transcriptase, subunit A, domain 1"/>
    <property type="match status" value="1"/>
</dbReference>
<evidence type="ECO:0000256" key="3">
    <source>
        <dbReference type="ARBA" id="ARBA00022722"/>
    </source>
</evidence>
<keyword evidence="4" id="KW-0255">Endonuclease</keyword>
<comment type="caution">
    <text evidence="7">The sequence shown here is derived from an EMBL/GenBank/DDBJ whole genome shotgun (WGS) entry which is preliminary data.</text>
</comment>
<evidence type="ECO:0000256" key="4">
    <source>
        <dbReference type="ARBA" id="ARBA00022759"/>
    </source>
</evidence>
<organism evidence="7 8">
    <name type="scientific">Plutella xylostella</name>
    <name type="common">Diamondback moth</name>
    <name type="synonym">Plutella maculipennis</name>
    <dbReference type="NCBI Taxonomy" id="51655"/>
    <lineage>
        <taxon>Eukaryota</taxon>
        <taxon>Metazoa</taxon>
        <taxon>Ecdysozoa</taxon>
        <taxon>Arthropoda</taxon>
        <taxon>Hexapoda</taxon>
        <taxon>Insecta</taxon>
        <taxon>Pterygota</taxon>
        <taxon>Neoptera</taxon>
        <taxon>Endopterygota</taxon>
        <taxon>Lepidoptera</taxon>
        <taxon>Glossata</taxon>
        <taxon>Ditrysia</taxon>
        <taxon>Yponomeutoidea</taxon>
        <taxon>Plutellidae</taxon>
        <taxon>Plutella</taxon>
    </lineage>
</organism>
<dbReference type="InterPro" id="IPR021109">
    <property type="entry name" value="Peptidase_aspartic_dom_sf"/>
</dbReference>
<accession>A0ABQ7Q8Z5</accession>
<evidence type="ECO:0000256" key="1">
    <source>
        <dbReference type="ARBA" id="ARBA00022679"/>
    </source>
</evidence>
<dbReference type="PROSITE" id="PS50158">
    <property type="entry name" value="ZF_CCHC"/>
    <property type="match status" value="1"/>
</dbReference>
<dbReference type="PANTHER" id="PTHR37984">
    <property type="entry name" value="PROTEIN CBG26694"/>
    <property type="match status" value="1"/>
</dbReference>
<keyword evidence="5" id="KW-0479">Metal-binding</keyword>
<name>A0ABQ7Q8Z5_PLUXY</name>
<dbReference type="Gene3D" id="2.40.70.10">
    <property type="entry name" value="Acid Proteases"/>
    <property type="match status" value="1"/>
</dbReference>
<evidence type="ECO:0000256" key="2">
    <source>
        <dbReference type="ARBA" id="ARBA00022695"/>
    </source>
</evidence>
<evidence type="ECO:0000313" key="8">
    <source>
        <dbReference type="Proteomes" id="UP000823941"/>
    </source>
</evidence>
<dbReference type="SUPFAM" id="SSF56672">
    <property type="entry name" value="DNA/RNA polymerases"/>
    <property type="match status" value="1"/>
</dbReference>
<keyword evidence="8" id="KW-1185">Reference proteome</keyword>
<sequence>MSFLGNISNFDYKNGDWSIFKGRLNQFLLLNKVEEDRKSALLITHLSDDTYRLLRNLLHPKNIEEQKYKDLVSVLDEHFKPAQCSFVDKAKFYGATRGPSESLGDWAARLRGLASFCEFGTALDMNLRDRFVLGLGAGPERDKLFEADVNTLTLTRALELAGQAESAREAKAMVTNGAGVIIKQEPVYRAAGEATWARRAAPRAAGASAAAGDHGDPGSRCRVCGLKNHSAEKCRFKTFKCQKCGIKGHLRKVCPVRVNNLNTEEEDSDAGSFDCKECSLYNMRYSTYAPITLSVKILDRCYCMELDSGSGISVISEAYYKENFSSITLSKCTIKICVYNGHKITPLGYFTINVCYENKSKPLSFYVIQNGGPPLLGRDFMSKFGISFVSVNNNSIDISKEYVKEIQTLHNDFPELWKEELGEFNQFKIKLRLKENVEPKFFKARTVPFALKEKVEGEIDRLAKLGILVPITFSNYATPIVPILKDNGKIKIAGDYSVTLNKDLLIDKYPMPRIEEVFSRIGGGGLYEIGSIQCL</sequence>
<dbReference type="Gene3D" id="3.30.70.270">
    <property type="match status" value="1"/>
</dbReference>
<keyword evidence="5" id="KW-0863">Zinc-finger</keyword>
<dbReference type="PANTHER" id="PTHR37984:SF5">
    <property type="entry name" value="PROTEIN NYNRIN-LIKE"/>
    <property type="match status" value="1"/>
</dbReference>
<keyword evidence="2" id="KW-0548">Nucleotidyltransferase</keyword>
<dbReference type="Gene3D" id="4.10.60.10">
    <property type="entry name" value="Zinc finger, CCHC-type"/>
    <property type="match status" value="1"/>
</dbReference>
<dbReference type="EMBL" id="JAHIBW010000021">
    <property type="protein sequence ID" value="KAG7300413.1"/>
    <property type="molecule type" value="Genomic_DNA"/>
</dbReference>
<gene>
    <name evidence="7" type="ORF">JYU34_016023</name>
</gene>
<dbReference type="SMART" id="SM00343">
    <property type="entry name" value="ZnF_C2HC"/>
    <property type="match status" value="2"/>
</dbReference>
<keyword evidence="5" id="KW-0862">Zinc</keyword>
<evidence type="ECO:0000259" key="6">
    <source>
        <dbReference type="PROSITE" id="PS50158"/>
    </source>
</evidence>
<protein>
    <recommendedName>
        <fullName evidence="6">CCHC-type domain-containing protein</fullName>
    </recommendedName>
</protein>
<dbReference type="InterPro" id="IPR001878">
    <property type="entry name" value="Znf_CCHC"/>
</dbReference>
<dbReference type="InterPro" id="IPR043128">
    <property type="entry name" value="Rev_trsase/Diguanyl_cyclase"/>
</dbReference>
<feature type="domain" description="CCHC-type" evidence="6">
    <location>
        <begin position="240"/>
        <end position="255"/>
    </location>
</feature>
<dbReference type="Proteomes" id="UP000823941">
    <property type="component" value="Chromosome 21"/>
</dbReference>
<keyword evidence="3" id="KW-0540">Nuclease</keyword>
<evidence type="ECO:0000313" key="7">
    <source>
        <dbReference type="EMBL" id="KAG7300413.1"/>
    </source>
</evidence>
<keyword evidence="1" id="KW-0808">Transferase</keyword>
<dbReference type="InterPro" id="IPR050951">
    <property type="entry name" value="Retrovirus_Pol_polyprotein"/>
</dbReference>
<reference evidence="7 8" key="1">
    <citation type="submission" date="2021-06" db="EMBL/GenBank/DDBJ databases">
        <title>A haploid diamondback moth (Plutella xylostella L.) genome assembly resolves 31 chromosomes and identifies a diamide resistance mutation.</title>
        <authorList>
            <person name="Ward C.M."/>
            <person name="Perry K.D."/>
            <person name="Baker G."/>
            <person name="Powis K."/>
            <person name="Heckel D.G."/>
            <person name="Baxter S.W."/>
        </authorList>
    </citation>
    <scope>NUCLEOTIDE SEQUENCE [LARGE SCALE GENOMIC DNA]</scope>
    <source>
        <strain evidence="7 8">LV</strain>
        <tissue evidence="7">Single pupa</tissue>
    </source>
</reference>
<proteinExistence type="predicted"/>
<keyword evidence="4" id="KW-0378">Hydrolase</keyword>
<evidence type="ECO:0000256" key="5">
    <source>
        <dbReference type="PROSITE-ProRule" id="PRU00047"/>
    </source>
</evidence>
<dbReference type="SUPFAM" id="SSF50630">
    <property type="entry name" value="Acid proteases"/>
    <property type="match status" value="1"/>
</dbReference>
<dbReference type="InterPro" id="IPR043502">
    <property type="entry name" value="DNA/RNA_pol_sf"/>
</dbReference>